<dbReference type="GO" id="GO:0012505">
    <property type="term" value="C:endomembrane system"/>
    <property type="evidence" value="ECO:0007669"/>
    <property type="project" value="TreeGrafter"/>
</dbReference>
<reference evidence="10" key="1">
    <citation type="submission" date="2023-05" db="EMBL/GenBank/DDBJ databases">
        <title>Nepenthes gracilis genome sequencing.</title>
        <authorList>
            <person name="Fukushima K."/>
        </authorList>
    </citation>
    <scope>NUCLEOTIDE SEQUENCE</scope>
    <source>
        <strain evidence="10">SING2019-196</strain>
    </source>
</reference>
<feature type="transmembrane region" description="Helical" evidence="8">
    <location>
        <begin position="278"/>
        <end position="298"/>
    </location>
</feature>
<dbReference type="PROSITE" id="PS00914">
    <property type="entry name" value="SYNTAXIN"/>
    <property type="match status" value="1"/>
</dbReference>
<dbReference type="GO" id="GO:0031201">
    <property type="term" value="C:SNARE complex"/>
    <property type="evidence" value="ECO:0007669"/>
    <property type="project" value="TreeGrafter"/>
</dbReference>
<dbReference type="AlphaFoldDB" id="A0AAD3Y0A3"/>
<dbReference type="GO" id="GO:0006906">
    <property type="term" value="P:vesicle fusion"/>
    <property type="evidence" value="ECO:0007669"/>
    <property type="project" value="TreeGrafter"/>
</dbReference>
<dbReference type="GO" id="GO:0048278">
    <property type="term" value="P:vesicle docking"/>
    <property type="evidence" value="ECO:0007669"/>
    <property type="project" value="TreeGrafter"/>
</dbReference>
<dbReference type="InterPro" id="IPR006012">
    <property type="entry name" value="Syntaxin/epimorphin_CS"/>
</dbReference>
<evidence type="ECO:0000259" key="9">
    <source>
        <dbReference type="PROSITE" id="PS50192"/>
    </source>
</evidence>
<dbReference type="Gene3D" id="1.20.58.70">
    <property type="match status" value="1"/>
</dbReference>
<dbReference type="GO" id="GO:0006887">
    <property type="term" value="P:exocytosis"/>
    <property type="evidence" value="ECO:0007669"/>
    <property type="project" value="TreeGrafter"/>
</dbReference>
<dbReference type="Pfam" id="PF05739">
    <property type="entry name" value="SNARE"/>
    <property type="match status" value="1"/>
</dbReference>
<evidence type="ECO:0000313" key="10">
    <source>
        <dbReference type="EMBL" id="GMH22859.1"/>
    </source>
</evidence>
<evidence type="ECO:0000256" key="7">
    <source>
        <dbReference type="SAM" id="Coils"/>
    </source>
</evidence>
<keyword evidence="11" id="KW-1185">Reference proteome</keyword>
<dbReference type="PROSITE" id="PS50192">
    <property type="entry name" value="T_SNARE"/>
    <property type="match status" value="1"/>
</dbReference>
<sequence length="301" mass="34486">MNDLFSSSSSRFRWQHEDPNSIQMTEVAPSTGGINLDEFFGDAETVKEHLKEIEELQRKLREEHEESKTLHNAKAVKDLRSKMENDVGQVLKKAKTIKVKLEALDRSNSANRQVPGCGPGSSADRTRTSVVGGLRKNLREKMEEFQELREMVSREYRETVGRRYFTVTGENPDEKTLDLLISTGQSETFLQKAIQQQGRGSIQDAIIEIQERHDAVREIERNLKELHQVFLDMAVLVQHQGEQLDDIEAQVQRAQSYVDRGTRQLITARSHQKNSRKWLCFGTILLLVIILFIVLFAVKAI</sequence>
<dbReference type="GO" id="GO:0005484">
    <property type="term" value="F:SNAP receptor activity"/>
    <property type="evidence" value="ECO:0007669"/>
    <property type="project" value="InterPro"/>
</dbReference>
<name>A0AAD3Y0A3_NEPGR</name>
<dbReference type="GO" id="GO:0000149">
    <property type="term" value="F:SNARE binding"/>
    <property type="evidence" value="ECO:0007669"/>
    <property type="project" value="TreeGrafter"/>
</dbReference>
<keyword evidence="8" id="KW-1133">Transmembrane helix</keyword>
<dbReference type="PANTHER" id="PTHR19957:SF80">
    <property type="entry name" value="SYNTAXIN-121"/>
    <property type="match status" value="1"/>
</dbReference>
<keyword evidence="2" id="KW-0813">Transport</keyword>
<dbReference type="Pfam" id="PF00804">
    <property type="entry name" value="Syntaxin"/>
    <property type="match status" value="1"/>
</dbReference>
<evidence type="ECO:0000256" key="1">
    <source>
        <dbReference type="ARBA" id="ARBA00009063"/>
    </source>
</evidence>
<comment type="similarity">
    <text evidence="1 6">Belongs to the syntaxin family.</text>
</comment>
<dbReference type="Gene3D" id="1.20.5.110">
    <property type="match status" value="1"/>
</dbReference>
<accession>A0AAD3Y0A3</accession>
<gene>
    <name evidence="10" type="ORF">Nepgr_024702</name>
</gene>
<keyword evidence="3" id="KW-0653">Protein transport</keyword>
<dbReference type="InterPro" id="IPR000727">
    <property type="entry name" value="T_SNARE_dom"/>
</dbReference>
<evidence type="ECO:0000256" key="6">
    <source>
        <dbReference type="RuleBase" id="RU003858"/>
    </source>
</evidence>
<evidence type="ECO:0000313" key="11">
    <source>
        <dbReference type="Proteomes" id="UP001279734"/>
    </source>
</evidence>
<proteinExistence type="inferred from homology"/>
<feature type="coiled-coil region" evidence="7">
    <location>
        <begin position="43"/>
        <end position="73"/>
    </location>
</feature>
<evidence type="ECO:0000256" key="5">
    <source>
        <dbReference type="ARBA" id="ARBA00023054"/>
    </source>
</evidence>
<evidence type="ECO:0000256" key="3">
    <source>
        <dbReference type="ARBA" id="ARBA00022927"/>
    </source>
</evidence>
<organism evidence="10 11">
    <name type="scientific">Nepenthes gracilis</name>
    <name type="common">Slender pitcher plant</name>
    <dbReference type="NCBI Taxonomy" id="150966"/>
    <lineage>
        <taxon>Eukaryota</taxon>
        <taxon>Viridiplantae</taxon>
        <taxon>Streptophyta</taxon>
        <taxon>Embryophyta</taxon>
        <taxon>Tracheophyta</taxon>
        <taxon>Spermatophyta</taxon>
        <taxon>Magnoliopsida</taxon>
        <taxon>eudicotyledons</taxon>
        <taxon>Gunneridae</taxon>
        <taxon>Pentapetalae</taxon>
        <taxon>Caryophyllales</taxon>
        <taxon>Nepenthaceae</taxon>
        <taxon>Nepenthes</taxon>
    </lineage>
</organism>
<dbReference type="InterPro" id="IPR010989">
    <property type="entry name" value="SNARE"/>
</dbReference>
<dbReference type="CDD" id="cd15848">
    <property type="entry name" value="SNARE_syntaxin1-like"/>
    <property type="match status" value="1"/>
</dbReference>
<keyword evidence="8" id="KW-0812">Transmembrane</keyword>
<keyword evidence="8" id="KW-0472">Membrane</keyword>
<dbReference type="FunFam" id="1.20.5.110:FF:000008">
    <property type="entry name" value="Syntaxin 132"/>
    <property type="match status" value="1"/>
</dbReference>
<evidence type="ECO:0000256" key="2">
    <source>
        <dbReference type="ARBA" id="ARBA00022448"/>
    </source>
</evidence>
<dbReference type="Proteomes" id="UP001279734">
    <property type="component" value="Unassembled WGS sequence"/>
</dbReference>
<keyword evidence="5 7" id="KW-0175">Coiled coil</keyword>
<dbReference type="GO" id="GO:0006886">
    <property type="term" value="P:intracellular protein transport"/>
    <property type="evidence" value="ECO:0007669"/>
    <property type="project" value="InterPro"/>
</dbReference>
<dbReference type="PANTHER" id="PTHR19957">
    <property type="entry name" value="SYNTAXIN"/>
    <property type="match status" value="1"/>
</dbReference>
<protein>
    <recommendedName>
        <fullName evidence="9">t-SNARE coiled-coil homology domain-containing protein</fullName>
    </recommendedName>
</protein>
<dbReference type="InterPro" id="IPR006011">
    <property type="entry name" value="Syntaxin_N"/>
</dbReference>
<feature type="coiled-coil region" evidence="7">
    <location>
        <begin position="131"/>
        <end position="158"/>
    </location>
</feature>
<dbReference type="SUPFAM" id="SSF47661">
    <property type="entry name" value="t-snare proteins"/>
    <property type="match status" value="1"/>
</dbReference>
<dbReference type="CDD" id="cd00179">
    <property type="entry name" value="SynN"/>
    <property type="match status" value="1"/>
</dbReference>
<dbReference type="InterPro" id="IPR045242">
    <property type="entry name" value="Syntaxin"/>
</dbReference>
<evidence type="ECO:0000256" key="4">
    <source>
        <dbReference type="ARBA" id="ARBA00022990"/>
    </source>
</evidence>
<keyword evidence="4" id="KW-0007">Acetylation</keyword>
<dbReference type="GO" id="GO:0005886">
    <property type="term" value="C:plasma membrane"/>
    <property type="evidence" value="ECO:0007669"/>
    <property type="project" value="TreeGrafter"/>
</dbReference>
<dbReference type="EMBL" id="BSYO01000025">
    <property type="protein sequence ID" value="GMH22859.1"/>
    <property type="molecule type" value="Genomic_DNA"/>
</dbReference>
<evidence type="ECO:0000256" key="8">
    <source>
        <dbReference type="SAM" id="Phobius"/>
    </source>
</evidence>
<feature type="domain" description="T-SNARE coiled-coil homology" evidence="9">
    <location>
        <begin position="206"/>
        <end position="268"/>
    </location>
</feature>
<dbReference type="SMART" id="SM00503">
    <property type="entry name" value="SynN"/>
    <property type="match status" value="1"/>
</dbReference>
<dbReference type="FunFam" id="1.20.58.70:FF:000003">
    <property type="entry name" value="Qa-SNARE, Sso1/Syntaxin1-type, SYP12A-group"/>
    <property type="match status" value="1"/>
</dbReference>
<comment type="caution">
    <text evidence="10">The sequence shown here is derived from an EMBL/GenBank/DDBJ whole genome shotgun (WGS) entry which is preliminary data.</text>
</comment>
<dbReference type="SMART" id="SM00397">
    <property type="entry name" value="t_SNARE"/>
    <property type="match status" value="1"/>
</dbReference>